<dbReference type="EC" id="2.7.7.65" evidence="2"/>
<protein>
    <recommendedName>
        <fullName evidence="2">diguanylate cyclase</fullName>
        <ecNumber evidence="2">2.7.7.65</ecNumber>
    </recommendedName>
</protein>
<dbReference type="RefSeq" id="WP_099019280.1">
    <property type="nucleotide sequence ID" value="NZ_NIHB01000002.1"/>
</dbReference>
<keyword evidence="4" id="KW-0472">Membrane</keyword>
<evidence type="ECO:0000256" key="2">
    <source>
        <dbReference type="ARBA" id="ARBA00012528"/>
    </source>
</evidence>
<evidence type="ECO:0000259" key="5">
    <source>
        <dbReference type="PROSITE" id="PS50887"/>
    </source>
</evidence>
<dbReference type="GO" id="GO:1902201">
    <property type="term" value="P:negative regulation of bacterial-type flagellum-dependent cell motility"/>
    <property type="evidence" value="ECO:0007669"/>
    <property type="project" value="TreeGrafter"/>
</dbReference>
<evidence type="ECO:0000313" key="6">
    <source>
        <dbReference type="EMBL" id="TDR22657.1"/>
    </source>
</evidence>
<feature type="transmembrane region" description="Helical" evidence="4">
    <location>
        <begin position="9"/>
        <end position="26"/>
    </location>
</feature>
<dbReference type="InterPro" id="IPR000160">
    <property type="entry name" value="GGDEF_dom"/>
</dbReference>
<dbReference type="GO" id="GO:0052621">
    <property type="term" value="F:diguanylate cyclase activity"/>
    <property type="evidence" value="ECO:0007669"/>
    <property type="project" value="UniProtKB-EC"/>
</dbReference>
<dbReference type="PANTHER" id="PTHR45138:SF9">
    <property type="entry name" value="DIGUANYLATE CYCLASE DGCM-RELATED"/>
    <property type="match status" value="1"/>
</dbReference>
<comment type="cofactor">
    <cofactor evidence="1">
        <name>Mg(2+)</name>
        <dbReference type="ChEBI" id="CHEBI:18420"/>
    </cofactor>
</comment>
<evidence type="ECO:0000313" key="7">
    <source>
        <dbReference type="Proteomes" id="UP000295724"/>
    </source>
</evidence>
<dbReference type="GO" id="GO:0005886">
    <property type="term" value="C:plasma membrane"/>
    <property type="evidence" value="ECO:0007669"/>
    <property type="project" value="TreeGrafter"/>
</dbReference>
<feature type="transmembrane region" description="Helical" evidence="4">
    <location>
        <begin position="62"/>
        <end position="79"/>
    </location>
</feature>
<gene>
    <name evidence="6" type="ORF">C8D91_1149</name>
</gene>
<comment type="catalytic activity">
    <reaction evidence="3">
        <text>2 GTP = 3',3'-c-di-GMP + 2 diphosphate</text>
        <dbReference type="Rhea" id="RHEA:24898"/>
        <dbReference type="ChEBI" id="CHEBI:33019"/>
        <dbReference type="ChEBI" id="CHEBI:37565"/>
        <dbReference type="ChEBI" id="CHEBI:58805"/>
        <dbReference type="EC" id="2.7.7.65"/>
    </reaction>
</comment>
<dbReference type="NCBIfam" id="TIGR00254">
    <property type="entry name" value="GGDEF"/>
    <property type="match status" value="1"/>
</dbReference>
<dbReference type="Proteomes" id="UP000295724">
    <property type="component" value="Unassembled WGS sequence"/>
</dbReference>
<dbReference type="SMART" id="SM00267">
    <property type="entry name" value="GGDEF"/>
    <property type="match status" value="1"/>
</dbReference>
<dbReference type="Pfam" id="PF00990">
    <property type="entry name" value="GGDEF"/>
    <property type="match status" value="1"/>
</dbReference>
<proteinExistence type="predicted"/>
<dbReference type="SUPFAM" id="SSF55073">
    <property type="entry name" value="Nucleotide cyclase"/>
    <property type="match status" value="1"/>
</dbReference>
<keyword evidence="4" id="KW-1133">Transmembrane helix</keyword>
<feature type="transmembrane region" description="Helical" evidence="4">
    <location>
        <begin position="32"/>
        <end position="53"/>
    </location>
</feature>
<keyword evidence="4" id="KW-0812">Transmembrane</keyword>
<sequence length="292" mass="33162">MWPNYKKTIVLLIIVVVFAGYDFFWLERFEDVRVFNLMAEFVFATMAAILFFTIDQLKGKKYYSYLNVGFVLAFISMYIDALDQLHFHGELYTAIGEKLTLVIAFTLIIFGVKDWISDFVNLNKILERQVITDELTGLYNRRGMLQQFKAFEAVAQKNSLSLSFVIADLDDFKKYNDTMGHLAGDSFLSDLGKSLLELMSKNQVIGRWGGEEFAICLLGSDVNKACEFAEKIRLRVLGITMPPKMGNEKISVSLGVAELKNNESVMDTIKRADNSLYLAKSNGKNQVVAIRK</sequence>
<dbReference type="InterPro" id="IPR043128">
    <property type="entry name" value="Rev_trsase/Diguanyl_cyclase"/>
</dbReference>
<organism evidence="6 7">
    <name type="scientific">Marinicella litoralis</name>
    <dbReference type="NCBI Taxonomy" id="644220"/>
    <lineage>
        <taxon>Bacteria</taxon>
        <taxon>Pseudomonadati</taxon>
        <taxon>Pseudomonadota</taxon>
        <taxon>Gammaproteobacteria</taxon>
        <taxon>Lysobacterales</taxon>
        <taxon>Marinicellaceae</taxon>
        <taxon>Marinicella</taxon>
    </lineage>
</organism>
<comment type="caution">
    <text evidence="6">The sequence shown here is derived from an EMBL/GenBank/DDBJ whole genome shotgun (WGS) entry which is preliminary data.</text>
</comment>
<dbReference type="CDD" id="cd01949">
    <property type="entry name" value="GGDEF"/>
    <property type="match status" value="1"/>
</dbReference>
<feature type="transmembrane region" description="Helical" evidence="4">
    <location>
        <begin position="99"/>
        <end position="116"/>
    </location>
</feature>
<dbReference type="PROSITE" id="PS50887">
    <property type="entry name" value="GGDEF"/>
    <property type="match status" value="1"/>
</dbReference>
<dbReference type="GO" id="GO:0043709">
    <property type="term" value="P:cell adhesion involved in single-species biofilm formation"/>
    <property type="evidence" value="ECO:0007669"/>
    <property type="project" value="TreeGrafter"/>
</dbReference>
<dbReference type="Gene3D" id="3.30.70.270">
    <property type="match status" value="1"/>
</dbReference>
<evidence type="ECO:0000256" key="4">
    <source>
        <dbReference type="SAM" id="Phobius"/>
    </source>
</evidence>
<dbReference type="InterPro" id="IPR029787">
    <property type="entry name" value="Nucleotide_cyclase"/>
</dbReference>
<keyword evidence="7" id="KW-1185">Reference proteome</keyword>
<dbReference type="PANTHER" id="PTHR45138">
    <property type="entry name" value="REGULATORY COMPONENTS OF SENSORY TRANSDUCTION SYSTEM"/>
    <property type="match status" value="1"/>
</dbReference>
<dbReference type="OrthoDB" id="9759607at2"/>
<accession>A0A4R6XWW3</accession>
<reference evidence="6 7" key="1">
    <citation type="submission" date="2019-03" db="EMBL/GenBank/DDBJ databases">
        <title>Genomic Encyclopedia of Type Strains, Phase IV (KMG-IV): sequencing the most valuable type-strain genomes for metagenomic binning, comparative biology and taxonomic classification.</title>
        <authorList>
            <person name="Goeker M."/>
        </authorList>
    </citation>
    <scope>NUCLEOTIDE SEQUENCE [LARGE SCALE GENOMIC DNA]</scope>
    <source>
        <strain evidence="6 7">DSM 25488</strain>
    </source>
</reference>
<evidence type="ECO:0000256" key="3">
    <source>
        <dbReference type="ARBA" id="ARBA00034247"/>
    </source>
</evidence>
<dbReference type="InterPro" id="IPR050469">
    <property type="entry name" value="Diguanylate_Cyclase"/>
</dbReference>
<name>A0A4R6XWW3_9GAMM</name>
<feature type="domain" description="GGDEF" evidence="5">
    <location>
        <begin position="160"/>
        <end position="292"/>
    </location>
</feature>
<dbReference type="FunFam" id="3.30.70.270:FF:000001">
    <property type="entry name" value="Diguanylate cyclase domain protein"/>
    <property type="match status" value="1"/>
</dbReference>
<dbReference type="EMBL" id="SNZB01000002">
    <property type="protein sequence ID" value="TDR22657.1"/>
    <property type="molecule type" value="Genomic_DNA"/>
</dbReference>
<dbReference type="AlphaFoldDB" id="A0A4R6XWW3"/>
<evidence type="ECO:0000256" key="1">
    <source>
        <dbReference type="ARBA" id="ARBA00001946"/>
    </source>
</evidence>